<dbReference type="Proteomes" id="UP001320898">
    <property type="component" value="Unassembled WGS sequence"/>
</dbReference>
<dbReference type="RefSeq" id="WP_261614153.1">
    <property type="nucleotide sequence ID" value="NZ_JALIDZ010000001.1"/>
</dbReference>
<sequence length="86" mass="9119">MNAIKITRGSRRMGRLLKVGETLVVPEDIAAVTAADLVATDRAVWEKTAARPKGIETQDAPPLRTRAKAAPAKGAGAGRRKTASRK</sequence>
<reference evidence="2 3" key="1">
    <citation type="submission" date="2022-04" db="EMBL/GenBank/DDBJ databases">
        <authorList>
            <person name="Ye Y.-Q."/>
            <person name="Du Z.-J."/>
        </authorList>
    </citation>
    <scope>NUCLEOTIDE SEQUENCE [LARGE SCALE GENOMIC DNA]</scope>
    <source>
        <strain evidence="2 3">A6E488</strain>
    </source>
</reference>
<evidence type="ECO:0000313" key="3">
    <source>
        <dbReference type="Proteomes" id="UP001320898"/>
    </source>
</evidence>
<feature type="region of interest" description="Disordered" evidence="1">
    <location>
        <begin position="49"/>
        <end position="86"/>
    </location>
</feature>
<dbReference type="EMBL" id="JALIDZ010000001">
    <property type="protein sequence ID" value="MCT8970588.1"/>
    <property type="molecule type" value="Genomic_DNA"/>
</dbReference>
<name>A0AAW5QW22_9HYPH</name>
<gene>
    <name evidence="2" type="ORF">MUB46_01830</name>
</gene>
<evidence type="ECO:0000313" key="2">
    <source>
        <dbReference type="EMBL" id="MCT8970588.1"/>
    </source>
</evidence>
<dbReference type="AlphaFoldDB" id="A0AAW5QW22"/>
<proteinExistence type="predicted"/>
<organism evidence="2 3">
    <name type="scientific">Microbaculum marinisediminis</name>
    <dbReference type="NCBI Taxonomy" id="2931392"/>
    <lineage>
        <taxon>Bacteria</taxon>
        <taxon>Pseudomonadati</taxon>
        <taxon>Pseudomonadota</taxon>
        <taxon>Alphaproteobacteria</taxon>
        <taxon>Hyphomicrobiales</taxon>
        <taxon>Tepidamorphaceae</taxon>
        <taxon>Microbaculum</taxon>
    </lineage>
</organism>
<keyword evidence="3" id="KW-1185">Reference proteome</keyword>
<accession>A0AAW5QW22</accession>
<evidence type="ECO:0000256" key="1">
    <source>
        <dbReference type="SAM" id="MobiDB-lite"/>
    </source>
</evidence>
<comment type="caution">
    <text evidence="2">The sequence shown here is derived from an EMBL/GenBank/DDBJ whole genome shotgun (WGS) entry which is preliminary data.</text>
</comment>
<protein>
    <submittedName>
        <fullName evidence="2">Uncharacterized protein</fullName>
    </submittedName>
</protein>